<evidence type="ECO:0000256" key="1">
    <source>
        <dbReference type="SAM" id="MobiDB-lite"/>
    </source>
</evidence>
<dbReference type="AlphaFoldDB" id="A0A804PTI3"/>
<dbReference type="InParanoid" id="A0A804PTI3"/>
<organism evidence="2 3">
    <name type="scientific">Zea mays</name>
    <name type="common">Maize</name>
    <dbReference type="NCBI Taxonomy" id="4577"/>
    <lineage>
        <taxon>Eukaryota</taxon>
        <taxon>Viridiplantae</taxon>
        <taxon>Streptophyta</taxon>
        <taxon>Embryophyta</taxon>
        <taxon>Tracheophyta</taxon>
        <taxon>Spermatophyta</taxon>
        <taxon>Magnoliopsida</taxon>
        <taxon>Liliopsida</taxon>
        <taxon>Poales</taxon>
        <taxon>Poaceae</taxon>
        <taxon>PACMAD clade</taxon>
        <taxon>Panicoideae</taxon>
        <taxon>Andropogonodae</taxon>
        <taxon>Andropogoneae</taxon>
        <taxon>Tripsacinae</taxon>
        <taxon>Zea</taxon>
    </lineage>
</organism>
<feature type="compositionally biased region" description="Polar residues" evidence="1">
    <location>
        <begin position="27"/>
        <end position="46"/>
    </location>
</feature>
<accession>A0A804PTI3</accession>
<keyword evidence="3" id="KW-1185">Reference proteome</keyword>
<feature type="region of interest" description="Disordered" evidence="1">
    <location>
        <begin position="25"/>
        <end position="94"/>
    </location>
</feature>
<dbReference type="Proteomes" id="UP000007305">
    <property type="component" value="Chromosome 6"/>
</dbReference>
<dbReference type="EnsemblPlants" id="Zm00001eb269240_T001">
    <property type="protein sequence ID" value="Zm00001eb269240_P001"/>
    <property type="gene ID" value="Zm00001eb269240"/>
</dbReference>
<feature type="compositionally biased region" description="Basic and acidic residues" evidence="1">
    <location>
        <begin position="81"/>
        <end position="94"/>
    </location>
</feature>
<name>A0A804PTI3_MAIZE</name>
<feature type="compositionally biased region" description="Low complexity" evidence="1">
    <location>
        <begin position="67"/>
        <end position="80"/>
    </location>
</feature>
<reference evidence="3" key="1">
    <citation type="journal article" date="2009" name="Science">
        <title>The B73 maize genome: complexity, diversity, and dynamics.</title>
        <authorList>
            <person name="Schnable P.S."/>
            <person name="Ware D."/>
            <person name="Fulton R.S."/>
            <person name="Stein J.C."/>
            <person name="Wei F."/>
            <person name="Pasternak S."/>
            <person name="Liang C."/>
            <person name="Zhang J."/>
            <person name="Fulton L."/>
            <person name="Graves T.A."/>
            <person name="Minx P."/>
            <person name="Reily A.D."/>
            <person name="Courtney L."/>
            <person name="Kruchowski S.S."/>
            <person name="Tomlinson C."/>
            <person name="Strong C."/>
            <person name="Delehaunty K."/>
            <person name="Fronick C."/>
            <person name="Courtney B."/>
            <person name="Rock S.M."/>
            <person name="Belter E."/>
            <person name="Du F."/>
            <person name="Kim K."/>
            <person name="Abbott R.M."/>
            <person name="Cotton M."/>
            <person name="Levy A."/>
            <person name="Marchetto P."/>
            <person name="Ochoa K."/>
            <person name="Jackson S.M."/>
            <person name="Gillam B."/>
            <person name="Chen W."/>
            <person name="Yan L."/>
            <person name="Higginbotham J."/>
            <person name="Cardenas M."/>
            <person name="Waligorski J."/>
            <person name="Applebaum E."/>
            <person name="Phelps L."/>
            <person name="Falcone J."/>
            <person name="Kanchi K."/>
            <person name="Thane T."/>
            <person name="Scimone A."/>
            <person name="Thane N."/>
            <person name="Henke J."/>
            <person name="Wang T."/>
            <person name="Ruppert J."/>
            <person name="Shah N."/>
            <person name="Rotter K."/>
            <person name="Hodges J."/>
            <person name="Ingenthron E."/>
            <person name="Cordes M."/>
            <person name="Kohlberg S."/>
            <person name="Sgro J."/>
            <person name="Delgado B."/>
            <person name="Mead K."/>
            <person name="Chinwalla A."/>
            <person name="Leonard S."/>
            <person name="Crouse K."/>
            <person name="Collura K."/>
            <person name="Kudrna D."/>
            <person name="Currie J."/>
            <person name="He R."/>
            <person name="Angelova A."/>
            <person name="Rajasekar S."/>
            <person name="Mueller T."/>
            <person name="Lomeli R."/>
            <person name="Scara G."/>
            <person name="Ko A."/>
            <person name="Delaney K."/>
            <person name="Wissotski M."/>
            <person name="Lopez G."/>
            <person name="Campos D."/>
            <person name="Braidotti M."/>
            <person name="Ashley E."/>
            <person name="Golser W."/>
            <person name="Kim H."/>
            <person name="Lee S."/>
            <person name="Lin J."/>
            <person name="Dujmic Z."/>
            <person name="Kim W."/>
            <person name="Talag J."/>
            <person name="Zuccolo A."/>
            <person name="Fan C."/>
            <person name="Sebastian A."/>
            <person name="Kramer M."/>
            <person name="Spiegel L."/>
            <person name="Nascimento L."/>
            <person name="Zutavern T."/>
            <person name="Miller B."/>
            <person name="Ambroise C."/>
            <person name="Muller S."/>
            <person name="Spooner W."/>
            <person name="Narechania A."/>
            <person name="Ren L."/>
            <person name="Wei S."/>
            <person name="Kumari S."/>
            <person name="Faga B."/>
            <person name="Levy M.J."/>
            <person name="McMahan L."/>
            <person name="Van Buren P."/>
            <person name="Vaughn M.W."/>
            <person name="Ying K."/>
            <person name="Yeh C.-T."/>
            <person name="Emrich S.J."/>
            <person name="Jia Y."/>
            <person name="Kalyanaraman A."/>
            <person name="Hsia A.-P."/>
            <person name="Barbazuk W.B."/>
            <person name="Baucom R.S."/>
            <person name="Brutnell T.P."/>
            <person name="Carpita N.C."/>
            <person name="Chaparro C."/>
            <person name="Chia J.-M."/>
            <person name="Deragon J.-M."/>
            <person name="Estill J.C."/>
            <person name="Fu Y."/>
            <person name="Jeddeloh J.A."/>
            <person name="Han Y."/>
            <person name="Lee H."/>
            <person name="Li P."/>
            <person name="Lisch D.R."/>
            <person name="Liu S."/>
            <person name="Liu Z."/>
            <person name="Nagel D.H."/>
            <person name="McCann M.C."/>
            <person name="SanMiguel P."/>
            <person name="Myers A.M."/>
            <person name="Nettleton D."/>
            <person name="Nguyen J."/>
            <person name="Penning B.W."/>
            <person name="Ponnala L."/>
            <person name="Schneider K.L."/>
            <person name="Schwartz D.C."/>
            <person name="Sharma A."/>
            <person name="Soderlund C."/>
            <person name="Springer N.M."/>
            <person name="Sun Q."/>
            <person name="Wang H."/>
            <person name="Waterman M."/>
            <person name="Westerman R."/>
            <person name="Wolfgruber T.K."/>
            <person name="Yang L."/>
            <person name="Yu Y."/>
            <person name="Zhang L."/>
            <person name="Zhou S."/>
            <person name="Zhu Q."/>
            <person name="Bennetzen J.L."/>
            <person name="Dawe R.K."/>
            <person name="Jiang J."/>
            <person name="Jiang N."/>
            <person name="Presting G.G."/>
            <person name="Wessler S.R."/>
            <person name="Aluru S."/>
            <person name="Martienssen R.A."/>
            <person name="Clifton S.W."/>
            <person name="McCombie W.R."/>
            <person name="Wing R.A."/>
            <person name="Wilson R.K."/>
        </authorList>
    </citation>
    <scope>NUCLEOTIDE SEQUENCE [LARGE SCALE GENOMIC DNA]</scope>
    <source>
        <strain evidence="3">cv. B73</strain>
    </source>
</reference>
<protein>
    <submittedName>
        <fullName evidence="2">Uncharacterized protein</fullName>
    </submittedName>
</protein>
<sequence length="94" mass="9938">MLLDSVPLVNSPTAASKHVRLLGVNLDNPQPGTSAESSQDANTLSLRTPGWQRPGPLRFFESPQHGAESSAASSQLSSSSSKREAHSSLDLDLI</sequence>
<evidence type="ECO:0000313" key="3">
    <source>
        <dbReference type="Proteomes" id="UP000007305"/>
    </source>
</evidence>
<proteinExistence type="predicted"/>
<dbReference type="Gramene" id="Zm00001eb269240_T001">
    <property type="protein sequence ID" value="Zm00001eb269240_P001"/>
    <property type="gene ID" value="Zm00001eb269240"/>
</dbReference>
<reference evidence="2" key="2">
    <citation type="submission" date="2019-07" db="EMBL/GenBank/DDBJ databases">
        <authorList>
            <person name="Seetharam A."/>
            <person name="Woodhouse M."/>
            <person name="Cannon E."/>
        </authorList>
    </citation>
    <scope>NUCLEOTIDE SEQUENCE [LARGE SCALE GENOMIC DNA]</scope>
    <source>
        <strain evidence="2">cv. B73</strain>
    </source>
</reference>
<reference evidence="2" key="3">
    <citation type="submission" date="2021-05" db="UniProtKB">
        <authorList>
            <consortium name="EnsemblPlants"/>
        </authorList>
    </citation>
    <scope>IDENTIFICATION</scope>
    <source>
        <strain evidence="2">cv. B73</strain>
    </source>
</reference>
<evidence type="ECO:0000313" key="2">
    <source>
        <dbReference type="EnsemblPlants" id="Zm00001eb269240_P001"/>
    </source>
</evidence>